<keyword evidence="5" id="KW-1185">Reference proteome</keyword>
<name>A0AA38TCK1_9ASTR</name>
<evidence type="ECO:0000256" key="2">
    <source>
        <dbReference type="SAM" id="MobiDB-lite"/>
    </source>
</evidence>
<dbReference type="EMBL" id="JARYMX010000003">
    <property type="protein sequence ID" value="KAJ9558464.1"/>
    <property type="molecule type" value="Genomic_DNA"/>
</dbReference>
<dbReference type="Pfam" id="PF07727">
    <property type="entry name" value="RVT_2"/>
    <property type="match status" value="1"/>
</dbReference>
<dbReference type="InterPro" id="IPR013103">
    <property type="entry name" value="RVT_2"/>
</dbReference>
<dbReference type="InterPro" id="IPR043502">
    <property type="entry name" value="DNA/RNA_pol_sf"/>
</dbReference>
<dbReference type="InterPro" id="IPR036397">
    <property type="entry name" value="RNaseH_sf"/>
</dbReference>
<sequence>MAQNQTNVVSTASSDTDPFFLHHSDNTGLVLVSQPLNSENYSSWSRSMIIALSVKNKIGFIDGSLVRPDGTNQQKLNAWIRNNHIVISWILNTLSKEISPSVMYRDTAKEMWEELKERFSQGSSPRIYEIRREIVSLAQDQDSVSVYFTKLKGLSEELANYRPHCTCLKCDCGGLKDIEAYLQNEQKMNFLMGLNDSFSQIRGQILLMEPMPPINKIFSLVAQEEKQRSVSSVGKNIPSVAYQVNTSKGGYQSRFGANKQRPYCTHCKIQGHTMEKCYKIHGYPPGYKTNNKYAPRNAVSNLVQEMSPAECERLMAILSNRMTDVNAATNEQVFQVQGASKHICCDRRLFLKIHHIQDSNVRLPNGVLIPVSGIGNVRINNILLLEDVLFVPLFHLNLLSIGQLTSLGKYRVVFDEGIAIVQDARRRKMIGTVKMIQGLYALKIEDSCRSNAAINLASVETWHRRLGHPSSDVLDALHSVLATNKHSLANNNDPCMVCPLAKQKRLPFVSLNNMSKEAFDLIHCDVWGPFHTHSYQGHRFFLTIVDDYSRFTWVYMLKHKSEVTMLIPQFYAMIQTQFGKGIRSVRSDNAKEFDFSQFFADKGVISQKSCVERPEQNSVVERKHQHILNSKIPLAYWSECVRTTIFLINRIPSKLLNNKTPYELMYGKIPDYSTIRVFGCLSFASTLPSSRHKFSPRAVPCVLIGFPCHMKACRNPVAPRDDDLPNNDNDVSLSPTTSNASPETLNDEPVQIRKSSRQHKPPSYLRDFHCNSVSDKVSLPRYALANVLSYEQLSSSFKAFTASVSSNTEPRSYSEAVKQKEWVLAMEQELQAMKDNNTWSIVSLPPGKNVVGCRWVYKVKLKADGTIERYKARLVAKGFTQQEGVDYLETYSPVAKPATIKTMLALAAIQDWRLLQLDVNNAFLHGDLDEEVYMKIPQGLPIKGASDLVCKLHKSIYGLKQSSRQWYAKFSNFLMNIGFIQSKADYSLFYKGSGSTYVAVLVYVDDIILAGPSQNLIDEVKIQLSNRFKLKDLGDLKYFLGLEVARSKRGIFVSQRHYALQLLEDMGLLAAKPANTPMVSHLYHSTDSGKLMDDPSKYTRLIGRLLYLNFTRPDISFTVNKLSQFLASPTEVHWQAAIHLLKYVKKQPGQGIFLSAESSTQIRAFCDSDYGMCLDTRRSTTGFCVFVGDSLISWKSKRQSVVSRSSTEAEYRAMAITTTELVWMRQLLKDFDVAVTDPTLLFCDNKSALDLASNPTFHERTKHIEIDCHYVREKVTDKTIKLLPIRSHLQLADMFTKALPLCKMKPLMSKMALHNIYCAHSNCFTGNIGNGEIDRRDWILAIIFLQPHEAKEQKMQPKEIEKDQVASPSKRKEVVKSTAKAPPSISFSWRWAAFPRSNILYNYERVLDYEKYHSSVSEDAEIPDVVQFTTKTLSYLYKG</sequence>
<dbReference type="PROSITE" id="PS50994">
    <property type="entry name" value="INTEGRASE"/>
    <property type="match status" value="1"/>
</dbReference>
<dbReference type="CDD" id="cd09272">
    <property type="entry name" value="RNase_HI_RT_Ty1"/>
    <property type="match status" value="1"/>
</dbReference>
<organism evidence="4 5">
    <name type="scientific">Centaurea solstitialis</name>
    <name type="common">yellow star-thistle</name>
    <dbReference type="NCBI Taxonomy" id="347529"/>
    <lineage>
        <taxon>Eukaryota</taxon>
        <taxon>Viridiplantae</taxon>
        <taxon>Streptophyta</taxon>
        <taxon>Embryophyta</taxon>
        <taxon>Tracheophyta</taxon>
        <taxon>Spermatophyta</taxon>
        <taxon>Magnoliopsida</taxon>
        <taxon>eudicotyledons</taxon>
        <taxon>Gunneridae</taxon>
        <taxon>Pentapetalae</taxon>
        <taxon>asterids</taxon>
        <taxon>campanulids</taxon>
        <taxon>Asterales</taxon>
        <taxon>Asteraceae</taxon>
        <taxon>Carduoideae</taxon>
        <taxon>Cardueae</taxon>
        <taxon>Centaureinae</taxon>
        <taxon>Centaurea</taxon>
    </lineage>
</organism>
<evidence type="ECO:0000313" key="4">
    <source>
        <dbReference type="EMBL" id="KAJ9558464.1"/>
    </source>
</evidence>
<dbReference type="PANTHER" id="PTHR11439">
    <property type="entry name" value="GAG-POL-RELATED RETROTRANSPOSON"/>
    <property type="match status" value="1"/>
</dbReference>
<dbReference type="Pfam" id="PF22936">
    <property type="entry name" value="Pol_BBD"/>
    <property type="match status" value="1"/>
</dbReference>
<dbReference type="InterPro" id="IPR025724">
    <property type="entry name" value="GAG-pre-integrase_dom"/>
</dbReference>
<dbReference type="SUPFAM" id="SSF56672">
    <property type="entry name" value="DNA/RNA polymerases"/>
    <property type="match status" value="1"/>
</dbReference>
<comment type="caution">
    <text evidence="4">The sequence shown here is derived from an EMBL/GenBank/DDBJ whole genome shotgun (WGS) entry which is preliminary data.</text>
</comment>
<dbReference type="InterPro" id="IPR029472">
    <property type="entry name" value="Copia-like_N"/>
</dbReference>
<dbReference type="Gene3D" id="3.30.420.10">
    <property type="entry name" value="Ribonuclease H-like superfamily/Ribonuclease H"/>
    <property type="match status" value="1"/>
</dbReference>
<keyword evidence="1" id="KW-0064">Aspartyl protease</keyword>
<gene>
    <name evidence="4" type="ORF">OSB04_013078</name>
</gene>
<keyword evidence="1" id="KW-0645">Protease</keyword>
<dbReference type="SUPFAM" id="SSF53098">
    <property type="entry name" value="Ribonuclease H-like"/>
    <property type="match status" value="1"/>
</dbReference>
<dbReference type="InterPro" id="IPR054722">
    <property type="entry name" value="PolX-like_BBD"/>
</dbReference>
<feature type="region of interest" description="Disordered" evidence="2">
    <location>
        <begin position="717"/>
        <end position="763"/>
    </location>
</feature>
<dbReference type="GO" id="GO:0003676">
    <property type="term" value="F:nucleic acid binding"/>
    <property type="evidence" value="ECO:0007669"/>
    <property type="project" value="InterPro"/>
</dbReference>
<dbReference type="GO" id="GO:0004190">
    <property type="term" value="F:aspartic-type endopeptidase activity"/>
    <property type="evidence" value="ECO:0007669"/>
    <property type="project" value="UniProtKB-KW"/>
</dbReference>
<feature type="compositionally biased region" description="Polar residues" evidence="2">
    <location>
        <begin position="731"/>
        <end position="744"/>
    </location>
</feature>
<feature type="region of interest" description="Disordered" evidence="2">
    <location>
        <begin position="1353"/>
        <end position="1373"/>
    </location>
</feature>
<dbReference type="GO" id="GO:0015074">
    <property type="term" value="P:DNA integration"/>
    <property type="evidence" value="ECO:0007669"/>
    <property type="project" value="InterPro"/>
</dbReference>
<proteinExistence type="predicted"/>
<dbReference type="InterPro" id="IPR012337">
    <property type="entry name" value="RNaseH-like_sf"/>
</dbReference>
<dbReference type="Pfam" id="PF14244">
    <property type="entry name" value="Retrotran_gag_3"/>
    <property type="match status" value="1"/>
</dbReference>
<dbReference type="Pfam" id="PF13976">
    <property type="entry name" value="gag_pre-integrs"/>
    <property type="match status" value="1"/>
</dbReference>
<dbReference type="Proteomes" id="UP001172457">
    <property type="component" value="Chromosome 3"/>
</dbReference>
<reference evidence="4" key="1">
    <citation type="submission" date="2023-03" db="EMBL/GenBank/DDBJ databases">
        <title>Chromosome-scale reference genome and RAD-based genetic map of yellow starthistle (Centaurea solstitialis) reveal putative structural variation and QTLs associated with invader traits.</title>
        <authorList>
            <person name="Reatini B."/>
            <person name="Cang F.A."/>
            <person name="Jiang Q."/>
            <person name="Mckibben M.T.W."/>
            <person name="Barker M.S."/>
            <person name="Rieseberg L.H."/>
            <person name="Dlugosch K.M."/>
        </authorList>
    </citation>
    <scope>NUCLEOTIDE SEQUENCE</scope>
    <source>
        <strain evidence="4">CAN-66</strain>
        <tissue evidence="4">Leaf</tissue>
    </source>
</reference>
<evidence type="ECO:0000256" key="1">
    <source>
        <dbReference type="ARBA" id="ARBA00022750"/>
    </source>
</evidence>
<accession>A0AA38TCK1</accession>
<protein>
    <recommendedName>
        <fullName evidence="3">Integrase catalytic domain-containing protein</fullName>
    </recommendedName>
</protein>
<evidence type="ECO:0000259" key="3">
    <source>
        <dbReference type="PROSITE" id="PS50994"/>
    </source>
</evidence>
<evidence type="ECO:0000313" key="5">
    <source>
        <dbReference type="Proteomes" id="UP001172457"/>
    </source>
</evidence>
<feature type="domain" description="Integrase catalytic" evidence="3">
    <location>
        <begin position="503"/>
        <end position="678"/>
    </location>
</feature>
<keyword evidence="1" id="KW-0378">Hydrolase</keyword>
<dbReference type="InterPro" id="IPR001584">
    <property type="entry name" value="Integrase_cat-core"/>
</dbReference>
<dbReference type="PANTHER" id="PTHR11439:SF470">
    <property type="entry name" value="CYSTEINE-RICH RLK (RECEPTOR-LIKE PROTEIN KINASE) 8"/>
    <property type="match status" value="1"/>
</dbReference>